<sequence length="210" mass="23460">MSLSNGRHHGASISDAHNADQLIEHLHHRPCELLITDFSMPDSQKPDGLALISYIRRHFEALDVIVMSMFDSPALWRNLLDLGVRGLFDKQDSLTELDCALDTVCRGHIYISPSIGDRLDTPACDTHTDSALSIREVEVVRLLYQGLSGRQIAERLNRSEKTVSRHKRTAMQKLGLIHDSGLIEYGRALGLNGASRSVSAPRRRAKEWAV</sequence>
<dbReference type="STRING" id="89065.SAMN05216605_1348"/>
<dbReference type="InterPro" id="IPR036388">
    <property type="entry name" value="WH-like_DNA-bd_sf"/>
</dbReference>
<dbReference type="GO" id="GO:0003677">
    <property type="term" value="F:DNA binding"/>
    <property type="evidence" value="ECO:0007669"/>
    <property type="project" value="UniProtKB-KW"/>
</dbReference>
<dbReference type="SUPFAM" id="SSF46894">
    <property type="entry name" value="C-terminal effector domain of the bipartite response regulators"/>
    <property type="match status" value="1"/>
</dbReference>
<dbReference type="InterPro" id="IPR000792">
    <property type="entry name" value="Tscrpt_reg_LuxR_C"/>
</dbReference>
<dbReference type="InterPro" id="IPR016032">
    <property type="entry name" value="Sig_transdc_resp-reg_C-effctor"/>
</dbReference>
<feature type="domain" description="HTH luxR-type" evidence="3">
    <location>
        <begin position="125"/>
        <end position="190"/>
    </location>
</feature>
<protein>
    <submittedName>
        <fullName evidence="5">Two component transcriptional regulator, LuxR family</fullName>
    </submittedName>
</protein>
<dbReference type="PROSITE" id="PS50043">
    <property type="entry name" value="HTH_LUXR_2"/>
    <property type="match status" value="1"/>
</dbReference>
<dbReference type="Pfam" id="PF00196">
    <property type="entry name" value="GerE"/>
    <property type="match status" value="1"/>
</dbReference>
<evidence type="ECO:0000259" key="4">
    <source>
        <dbReference type="PROSITE" id="PS50110"/>
    </source>
</evidence>
<dbReference type="Pfam" id="PF00072">
    <property type="entry name" value="Response_reg"/>
    <property type="match status" value="1"/>
</dbReference>
<dbReference type="Gene3D" id="1.10.10.10">
    <property type="entry name" value="Winged helix-like DNA-binding domain superfamily/Winged helix DNA-binding domain"/>
    <property type="match status" value="1"/>
</dbReference>
<feature type="modified residue" description="4-aspartylphosphate" evidence="2">
    <location>
        <position position="37"/>
    </location>
</feature>
<dbReference type="GO" id="GO:0006355">
    <property type="term" value="P:regulation of DNA-templated transcription"/>
    <property type="evidence" value="ECO:0007669"/>
    <property type="project" value="InterPro"/>
</dbReference>
<dbReference type="CDD" id="cd06170">
    <property type="entry name" value="LuxR_C_like"/>
    <property type="match status" value="1"/>
</dbReference>
<reference evidence="6" key="1">
    <citation type="submission" date="2016-10" db="EMBL/GenBank/DDBJ databases">
        <authorList>
            <person name="Varghese N."/>
            <person name="Submissions S."/>
        </authorList>
    </citation>
    <scope>NUCLEOTIDE SEQUENCE [LARGE SCALE GENOMIC DNA]</scope>
    <source>
        <strain evidence="6">ATCC 700689</strain>
    </source>
</reference>
<evidence type="ECO:0000259" key="3">
    <source>
        <dbReference type="PROSITE" id="PS50043"/>
    </source>
</evidence>
<dbReference type="InterPro" id="IPR001789">
    <property type="entry name" value="Sig_transdc_resp-reg_receiver"/>
</dbReference>
<dbReference type="PROSITE" id="PS50110">
    <property type="entry name" value="RESPONSE_REGULATORY"/>
    <property type="match status" value="1"/>
</dbReference>
<dbReference type="Gene3D" id="3.40.50.2300">
    <property type="match status" value="1"/>
</dbReference>
<dbReference type="InterPro" id="IPR011006">
    <property type="entry name" value="CheY-like_superfamily"/>
</dbReference>
<organism evidence="5 6">
    <name type="scientific">Pseudomonas abietaniphila</name>
    <dbReference type="NCBI Taxonomy" id="89065"/>
    <lineage>
        <taxon>Bacteria</taxon>
        <taxon>Pseudomonadati</taxon>
        <taxon>Pseudomonadota</taxon>
        <taxon>Gammaproteobacteria</taxon>
        <taxon>Pseudomonadales</taxon>
        <taxon>Pseudomonadaceae</taxon>
        <taxon>Pseudomonas</taxon>
    </lineage>
</organism>
<dbReference type="GO" id="GO:0000160">
    <property type="term" value="P:phosphorelay signal transduction system"/>
    <property type="evidence" value="ECO:0007669"/>
    <property type="project" value="InterPro"/>
</dbReference>
<feature type="domain" description="Response regulatory" evidence="4">
    <location>
        <begin position="1"/>
        <end position="105"/>
    </location>
</feature>
<dbReference type="PANTHER" id="PTHR43214">
    <property type="entry name" value="TWO-COMPONENT RESPONSE REGULATOR"/>
    <property type="match status" value="1"/>
</dbReference>
<dbReference type="AlphaFoldDB" id="A0A1G8UBB3"/>
<keyword evidence="1" id="KW-0238">DNA-binding</keyword>
<dbReference type="InterPro" id="IPR039420">
    <property type="entry name" value="WalR-like"/>
</dbReference>
<evidence type="ECO:0000313" key="6">
    <source>
        <dbReference type="Proteomes" id="UP000182894"/>
    </source>
</evidence>
<dbReference type="EMBL" id="FNCO01000034">
    <property type="protein sequence ID" value="SDJ50998.1"/>
    <property type="molecule type" value="Genomic_DNA"/>
</dbReference>
<evidence type="ECO:0000313" key="5">
    <source>
        <dbReference type="EMBL" id="SDJ50998.1"/>
    </source>
</evidence>
<accession>A0A1G8UBB3</accession>
<keyword evidence="2" id="KW-0597">Phosphoprotein</keyword>
<evidence type="ECO:0000256" key="1">
    <source>
        <dbReference type="ARBA" id="ARBA00023125"/>
    </source>
</evidence>
<dbReference type="SMART" id="SM00421">
    <property type="entry name" value="HTH_LUXR"/>
    <property type="match status" value="1"/>
</dbReference>
<gene>
    <name evidence="5" type="ORF">SAMN05216605_1348</name>
</gene>
<proteinExistence type="predicted"/>
<dbReference type="SUPFAM" id="SSF52172">
    <property type="entry name" value="CheY-like"/>
    <property type="match status" value="1"/>
</dbReference>
<name>A0A1G8UBB3_9PSED</name>
<dbReference type="PRINTS" id="PR00038">
    <property type="entry name" value="HTHLUXR"/>
</dbReference>
<keyword evidence="6" id="KW-1185">Reference proteome</keyword>
<dbReference type="Proteomes" id="UP000182894">
    <property type="component" value="Unassembled WGS sequence"/>
</dbReference>
<dbReference type="PANTHER" id="PTHR43214:SF17">
    <property type="entry name" value="TRANSCRIPTIONAL REGULATORY PROTEIN RCSB"/>
    <property type="match status" value="1"/>
</dbReference>
<evidence type="ECO:0000256" key="2">
    <source>
        <dbReference type="PROSITE-ProRule" id="PRU00169"/>
    </source>
</evidence>